<evidence type="ECO:0000256" key="10">
    <source>
        <dbReference type="ARBA" id="ARBA00022842"/>
    </source>
</evidence>
<dbReference type="InterPro" id="IPR036397">
    <property type="entry name" value="RNaseH_sf"/>
</dbReference>
<dbReference type="Gene3D" id="3.30.420.10">
    <property type="entry name" value="Ribonuclease H-like superfamily/Ribonuclease H"/>
    <property type="match status" value="1"/>
</dbReference>
<keyword evidence="10" id="KW-0460">Magnesium</keyword>
<evidence type="ECO:0000256" key="8">
    <source>
        <dbReference type="ARBA" id="ARBA00022759"/>
    </source>
</evidence>
<name>A0A2D2W6Y2_9CAUD</name>
<keyword evidence="13" id="KW-1185">Reference proteome</keyword>
<dbReference type="PROSITE" id="PS50879">
    <property type="entry name" value="RNASE_H_1"/>
    <property type="match status" value="1"/>
</dbReference>
<evidence type="ECO:0000256" key="4">
    <source>
        <dbReference type="ARBA" id="ARBA00011245"/>
    </source>
</evidence>
<evidence type="ECO:0000256" key="9">
    <source>
        <dbReference type="ARBA" id="ARBA00022801"/>
    </source>
</evidence>
<dbReference type="PANTHER" id="PTHR10642">
    <property type="entry name" value="RIBONUCLEASE H1"/>
    <property type="match status" value="1"/>
</dbReference>
<evidence type="ECO:0000256" key="2">
    <source>
        <dbReference type="ARBA" id="ARBA00001946"/>
    </source>
</evidence>
<comment type="catalytic activity">
    <reaction evidence="1">
        <text>Endonucleolytic cleavage to 5'-phosphomonoester.</text>
        <dbReference type="EC" id="3.1.26.4"/>
    </reaction>
</comment>
<dbReference type="InterPro" id="IPR022892">
    <property type="entry name" value="RNaseHI"/>
</dbReference>
<keyword evidence="7" id="KW-0479">Metal-binding</keyword>
<dbReference type="GO" id="GO:0043137">
    <property type="term" value="P:DNA replication, removal of RNA primer"/>
    <property type="evidence" value="ECO:0007669"/>
    <property type="project" value="TreeGrafter"/>
</dbReference>
<evidence type="ECO:0000313" key="13">
    <source>
        <dbReference type="Proteomes" id="UP000240663"/>
    </source>
</evidence>
<evidence type="ECO:0000256" key="6">
    <source>
        <dbReference type="ARBA" id="ARBA00022722"/>
    </source>
</evidence>
<keyword evidence="6" id="KW-0540">Nuclease</keyword>
<feature type="domain" description="RNase H type-1" evidence="11">
    <location>
        <begin position="1"/>
        <end position="149"/>
    </location>
</feature>
<dbReference type="InterPro" id="IPR050092">
    <property type="entry name" value="RNase_H"/>
</dbReference>
<protein>
    <recommendedName>
        <fullName evidence="5">ribonuclease H</fullName>
        <ecNumber evidence="5">3.1.26.4</ecNumber>
    </recommendedName>
</protein>
<dbReference type="CDD" id="cd09278">
    <property type="entry name" value="RNase_HI_prokaryote_like"/>
    <property type="match status" value="1"/>
</dbReference>
<dbReference type="GO" id="GO:0046872">
    <property type="term" value="F:metal ion binding"/>
    <property type="evidence" value="ECO:0007669"/>
    <property type="project" value="UniProtKB-KW"/>
</dbReference>
<evidence type="ECO:0000256" key="1">
    <source>
        <dbReference type="ARBA" id="ARBA00000077"/>
    </source>
</evidence>
<accession>A0A2D2W6Y2</accession>
<dbReference type="GO" id="GO:0003676">
    <property type="term" value="F:nucleic acid binding"/>
    <property type="evidence" value="ECO:0007669"/>
    <property type="project" value="InterPro"/>
</dbReference>
<evidence type="ECO:0000256" key="3">
    <source>
        <dbReference type="ARBA" id="ARBA00005300"/>
    </source>
</evidence>
<gene>
    <name evidence="12" type="ORF">P13BB106kb_p071</name>
</gene>
<reference evidence="12 13" key="1">
    <citation type="submission" date="2017-09" db="EMBL/GenBank/DDBJ databases">
        <title>Complete genome sequence of bacteriophage (DU_PP_V) infecting Pectobacterium spp.</title>
        <authorList>
            <person name="Park T.-H."/>
        </authorList>
    </citation>
    <scope>NUCLEOTIDE SEQUENCE [LARGE SCALE GENOMIC DNA]</scope>
</reference>
<organism evidence="12 13">
    <name type="scientific">Pectobacterium phage DU_PP_V</name>
    <dbReference type="NCBI Taxonomy" id="2041492"/>
    <lineage>
        <taxon>Viruses</taxon>
        <taxon>Duplodnaviria</taxon>
        <taxon>Heunggongvirae</taxon>
        <taxon>Uroviricota</taxon>
        <taxon>Caudoviricetes</taxon>
        <taxon>Demerecviridae</taxon>
        <taxon>Mccorquodalevirinae</taxon>
        <taxon>Hongcheonvirus</taxon>
        <taxon>Hongcheonvirus DUPPV</taxon>
    </lineage>
</organism>
<keyword evidence="9" id="KW-0378">Hydrolase</keyword>
<dbReference type="SUPFAM" id="SSF53098">
    <property type="entry name" value="Ribonuclease H-like"/>
    <property type="match status" value="1"/>
</dbReference>
<keyword evidence="8" id="KW-0255">Endonuclease</keyword>
<sequence length="159" mass="18191">MFHVFTDGACRGNPGKGSWAFCVFDENDDMLGKKSGYSSETTNNEMEVTAVVELLRWATKSDGRPIKVYTDSTYVKNGMESWLWSWQRKGWKKADGQTPLNLELWKEAFTLLTKYKDFHGEIPTFIKVKGHSGDPRNDRVDALCNVVLSEHELDDYLKS</sequence>
<dbReference type="PANTHER" id="PTHR10642:SF26">
    <property type="entry name" value="RIBONUCLEASE H1"/>
    <property type="match status" value="1"/>
</dbReference>
<evidence type="ECO:0000313" key="12">
    <source>
        <dbReference type="EMBL" id="ATS94055.1"/>
    </source>
</evidence>
<evidence type="ECO:0000259" key="11">
    <source>
        <dbReference type="PROSITE" id="PS50879"/>
    </source>
</evidence>
<comment type="cofactor">
    <cofactor evidence="2">
        <name>Mg(2+)</name>
        <dbReference type="ChEBI" id="CHEBI:18420"/>
    </cofactor>
</comment>
<comment type="similarity">
    <text evidence="3">Belongs to the RNase H family.</text>
</comment>
<dbReference type="GO" id="GO:0004523">
    <property type="term" value="F:RNA-DNA hybrid ribonuclease activity"/>
    <property type="evidence" value="ECO:0007669"/>
    <property type="project" value="UniProtKB-EC"/>
</dbReference>
<dbReference type="InterPro" id="IPR012337">
    <property type="entry name" value="RNaseH-like_sf"/>
</dbReference>
<dbReference type="Pfam" id="PF00075">
    <property type="entry name" value="RNase_H"/>
    <property type="match status" value="1"/>
</dbReference>
<dbReference type="InterPro" id="IPR002156">
    <property type="entry name" value="RNaseH_domain"/>
</dbReference>
<evidence type="ECO:0000256" key="5">
    <source>
        <dbReference type="ARBA" id="ARBA00012180"/>
    </source>
</evidence>
<dbReference type="Proteomes" id="UP000240663">
    <property type="component" value="Segment"/>
</dbReference>
<dbReference type="EC" id="3.1.26.4" evidence="5"/>
<dbReference type="EMBL" id="MF979564">
    <property type="protein sequence ID" value="ATS94055.1"/>
    <property type="molecule type" value="Genomic_DNA"/>
</dbReference>
<comment type="subunit">
    <text evidence="4">Monomer.</text>
</comment>
<evidence type="ECO:0000256" key="7">
    <source>
        <dbReference type="ARBA" id="ARBA00022723"/>
    </source>
</evidence>
<proteinExistence type="inferred from homology"/>